<dbReference type="InterPro" id="IPR013783">
    <property type="entry name" value="Ig-like_fold"/>
</dbReference>
<dbReference type="SUPFAM" id="SSF48371">
    <property type="entry name" value="ARM repeat"/>
    <property type="match status" value="1"/>
</dbReference>
<dbReference type="InterPro" id="IPR014825">
    <property type="entry name" value="DNA_alkylation"/>
</dbReference>
<dbReference type="Gene3D" id="2.60.40.10">
    <property type="entry name" value="Immunoglobulins"/>
    <property type="match status" value="1"/>
</dbReference>
<comment type="caution">
    <text evidence="1">The sequence shown here is derived from an EMBL/GenBank/DDBJ whole genome shotgun (WGS) entry which is preliminary data.</text>
</comment>
<reference evidence="1 2" key="1">
    <citation type="submission" date="2018-10" db="EMBL/GenBank/DDBJ databases">
        <authorList>
            <person name="Li J."/>
        </authorList>
    </citation>
    <scope>NUCLEOTIDE SEQUENCE [LARGE SCALE GENOMIC DNA]</scope>
    <source>
        <strain evidence="1 2">ZD1-4</strain>
    </source>
</reference>
<dbReference type="GO" id="GO:0005975">
    <property type="term" value="P:carbohydrate metabolic process"/>
    <property type="evidence" value="ECO:0007669"/>
    <property type="project" value="UniProtKB-ARBA"/>
</dbReference>
<dbReference type="InterPro" id="IPR016024">
    <property type="entry name" value="ARM-type_fold"/>
</dbReference>
<protein>
    <recommendedName>
        <fullName evidence="3">DNA alkylation repair protein</fullName>
    </recommendedName>
</protein>
<dbReference type="OrthoDB" id="9797162at2"/>
<dbReference type="EMBL" id="RCWJ01000002">
    <property type="protein sequence ID" value="RLQ84098.1"/>
    <property type="molecule type" value="Genomic_DNA"/>
</dbReference>
<dbReference type="Proteomes" id="UP000282460">
    <property type="component" value="Unassembled WGS sequence"/>
</dbReference>
<dbReference type="Pfam" id="PF08713">
    <property type="entry name" value="DNA_alkylation"/>
    <property type="match status" value="1"/>
</dbReference>
<organism evidence="1 2">
    <name type="scientific">Mycetocola zhadangensis</name>
    <dbReference type="NCBI Taxonomy" id="1164595"/>
    <lineage>
        <taxon>Bacteria</taxon>
        <taxon>Bacillati</taxon>
        <taxon>Actinomycetota</taxon>
        <taxon>Actinomycetes</taxon>
        <taxon>Micrococcales</taxon>
        <taxon>Microbacteriaceae</taxon>
        <taxon>Mycetocola</taxon>
    </lineage>
</organism>
<evidence type="ECO:0000313" key="1">
    <source>
        <dbReference type="EMBL" id="RLQ84098.1"/>
    </source>
</evidence>
<proteinExistence type="predicted"/>
<evidence type="ECO:0008006" key="3">
    <source>
        <dbReference type="Google" id="ProtNLM"/>
    </source>
</evidence>
<dbReference type="AlphaFoldDB" id="A0A3L7J0T4"/>
<dbReference type="Gene3D" id="1.25.40.290">
    <property type="entry name" value="ARM repeat domains"/>
    <property type="match status" value="1"/>
</dbReference>
<keyword evidence="2" id="KW-1185">Reference proteome</keyword>
<evidence type="ECO:0000313" key="2">
    <source>
        <dbReference type="Proteomes" id="UP000282460"/>
    </source>
</evidence>
<name>A0A3L7J0T4_9MICO</name>
<sequence length="369" mass="40324">MGAMDDLLSPDVVARLTTAISSAAPGLDLPSMTSAQSAVRDKRLRGRVDVVRDALLSDLPGGFDTVEGIVPHLLRDPLFAGWMIWPVTELVTHRALRSGSTEHFDSAMELLARLTVELTAEFAVRDLLNERPERALSIMHSWTSHDNEHVRRLATEGSRAYLPWARRVPWLLENPESTMGILHATYRDSAEYVRRSTANHLNDLSRIDPAIVTATAARWAEDPDGNTAWVIRHALRNLVKRGDQRALTLLGFSGDGLVVAQPQLAENVIEWGGTVEFTADVTNTGSTAAVVAVDYSVGFTRANGSVSPKTFKLGSRSLAPGETVTVSKSHSFRPITTKVYYPGRHFIAVQANGVLSPQAEFLVERGAVD</sequence>
<gene>
    <name evidence="1" type="ORF">D9V28_07630</name>
</gene>
<accession>A0A3L7J0T4</accession>